<feature type="domain" description="TerD" evidence="2">
    <location>
        <begin position="3"/>
        <end position="167"/>
    </location>
</feature>
<dbReference type="PANTHER" id="PTHR32097">
    <property type="entry name" value="CAMP-BINDING PROTEIN 1-RELATED"/>
    <property type="match status" value="1"/>
</dbReference>
<reference evidence="4" key="2">
    <citation type="submission" date="2011-01" db="EMBL/GenBank/DDBJ databases">
        <title>The complete genome of Deinococcus maricopensis DSM 21211.</title>
        <authorList>
            <consortium name="US DOE Joint Genome Institute (JGI-PGF)"/>
            <person name="Lucas S."/>
            <person name="Copeland A."/>
            <person name="Lapidus A."/>
            <person name="Goodwin L."/>
            <person name="Pitluck S."/>
            <person name="Kyrpides N."/>
            <person name="Mavromatis K."/>
            <person name="Pagani I."/>
            <person name="Ivanova N."/>
            <person name="Ovchinnikova G."/>
            <person name="Zeytun A."/>
            <person name="Detter J.C."/>
            <person name="Han C."/>
            <person name="Land M."/>
            <person name="Hauser L."/>
            <person name="Markowitz V."/>
            <person name="Cheng J.-F."/>
            <person name="Hugenholtz P."/>
            <person name="Woyke T."/>
            <person name="Wu D."/>
            <person name="Pukall R."/>
            <person name="Gehrich-Schroeter G."/>
            <person name="Brambilla E."/>
            <person name="Klenk H.-P."/>
            <person name="Eisen J.A."/>
        </authorList>
    </citation>
    <scope>NUCLEOTIDE SEQUENCE [LARGE SCALE GENOMIC DNA]</scope>
    <source>
        <strain evidence="4">DSM 21211 / LMG 22137 / NRRL B-23946 / LB-34</strain>
    </source>
</reference>
<dbReference type="PANTHER" id="PTHR32097:SF3">
    <property type="entry name" value="TELLURITE RESISTANCE PROTEIN"/>
    <property type="match status" value="1"/>
</dbReference>
<dbReference type="eggNOG" id="COG2310">
    <property type="taxonomic scope" value="Bacteria"/>
</dbReference>
<dbReference type="KEGG" id="dmr:Deima_3124"/>
<dbReference type="CDD" id="cd06974">
    <property type="entry name" value="TerD_like"/>
    <property type="match status" value="2"/>
</dbReference>
<gene>
    <name evidence="3" type="ordered locus">Deima_3124</name>
</gene>
<dbReference type="AlphaFoldDB" id="E8U3R0"/>
<dbReference type="InterPro" id="IPR017115">
    <property type="entry name" value="Tellurite_resistance_TerA"/>
</dbReference>
<reference evidence="3 4" key="1">
    <citation type="journal article" date="2011" name="Stand. Genomic Sci.">
        <title>Complete genome sequence of Deinococcus maricopensis type strain (LB-34).</title>
        <authorList>
            <person name="Pukall R."/>
            <person name="Zeytun A."/>
            <person name="Lucas S."/>
            <person name="Lapidus A."/>
            <person name="Hammon N."/>
            <person name="Deshpande S."/>
            <person name="Nolan M."/>
            <person name="Cheng J.F."/>
            <person name="Pitluck S."/>
            <person name="Liolios K."/>
            <person name="Pagani I."/>
            <person name="Mikhailova N."/>
            <person name="Ivanova N."/>
            <person name="Mavromatis K."/>
            <person name="Pati A."/>
            <person name="Tapia R."/>
            <person name="Han C."/>
            <person name="Goodwin L."/>
            <person name="Chen A."/>
            <person name="Palaniappan K."/>
            <person name="Land M."/>
            <person name="Hauser L."/>
            <person name="Chang Y.J."/>
            <person name="Jeffries C.D."/>
            <person name="Brambilla E.M."/>
            <person name="Rohde M."/>
            <person name="Goker M."/>
            <person name="Detter J.C."/>
            <person name="Woyke T."/>
            <person name="Bristow J."/>
            <person name="Eisen J.A."/>
            <person name="Markowitz V."/>
            <person name="Hugenholtz P."/>
            <person name="Kyrpides N.C."/>
            <person name="Klenk H.P."/>
        </authorList>
    </citation>
    <scope>NUCLEOTIDE SEQUENCE [LARGE SCALE GENOMIC DNA]</scope>
    <source>
        <strain evidence="4">DSM 21211 / LMG 22137 / NRRL B-23946 / LB-34</strain>
    </source>
</reference>
<proteinExistence type="predicted"/>
<accession>E8U3R0</accession>
<dbReference type="EMBL" id="CP002454">
    <property type="protein sequence ID" value="ADV68753.1"/>
    <property type="molecule type" value="Genomic_DNA"/>
</dbReference>
<dbReference type="Proteomes" id="UP000008635">
    <property type="component" value="Chromosome"/>
</dbReference>
<organism evidence="3 4">
    <name type="scientific">Deinococcus maricopensis (strain DSM 21211 / LMG 22137 / NRRL B-23946 / LB-34)</name>
    <dbReference type="NCBI Taxonomy" id="709986"/>
    <lineage>
        <taxon>Bacteria</taxon>
        <taxon>Thermotogati</taxon>
        <taxon>Deinococcota</taxon>
        <taxon>Deinococci</taxon>
        <taxon>Deinococcales</taxon>
        <taxon>Deinococcaceae</taxon>
        <taxon>Deinococcus</taxon>
    </lineage>
</organism>
<dbReference type="RefSeq" id="WP_013558256.1">
    <property type="nucleotide sequence ID" value="NC_014958.1"/>
</dbReference>
<evidence type="ECO:0000259" key="2">
    <source>
        <dbReference type="Pfam" id="PF02342"/>
    </source>
</evidence>
<dbReference type="PIRSF" id="PIRSF037118">
    <property type="entry name" value="Tellurite_resistance_TerA"/>
    <property type="match status" value="1"/>
</dbReference>
<feature type="compositionally biased region" description="Pro residues" evidence="1">
    <location>
        <begin position="177"/>
        <end position="202"/>
    </location>
</feature>
<dbReference type="HOGENOM" id="CLU_047549_0_0_0"/>
<sequence length="405" mass="44032" precursor="true">MLQMVRGQRARLQDLLTGTRLLIGVRVAGPAREYDVTVFGLDEHSRIQDDRYTVFYNQKRSPEGAIEQLGPANGDAQRFLVDLARLPGAVRRLSVAATTDEGTFGQVSSGHLRLMTPDGQEVARYEFHGADFSTERAVTLGEVYFKDVWRVAATGQGFSGGLRALVESLGGEVKDAPPTPPVSAPVSPPSPPPTAPAAPAPPASSVNLTKVTLDKQGERASINLRKSGTPQPIHVNLNWDQQATRSGLFGMRTSRSADLDLGCMYVLKDGNGGVVQALGNHFGSERLPPYIVLDKDDRSGSSADGENLYIVRPDLIQQVLLFAFIYDGTNDFTDVNGRLQLKDASGNEVAVRLNNPDVRRTFCAIAMLENVGGRIEITKEERYFHGHAEADAHYGFGFRWAPGSK</sequence>
<dbReference type="InterPro" id="IPR003325">
    <property type="entry name" value="TerD"/>
</dbReference>
<feature type="region of interest" description="Disordered" evidence="1">
    <location>
        <begin position="171"/>
        <end position="205"/>
    </location>
</feature>
<dbReference type="Pfam" id="PF02342">
    <property type="entry name" value="TerD"/>
    <property type="match status" value="1"/>
</dbReference>
<evidence type="ECO:0000256" key="1">
    <source>
        <dbReference type="SAM" id="MobiDB-lite"/>
    </source>
</evidence>
<keyword evidence="4" id="KW-1185">Reference proteome</keyword>
<evidence type="ECO:0000313" key="3">
    <source>
        <dbReference type="EMBL" id="ADV68753.1"/>
    </source>
</evidence>
<protein>
    <submittedName>
        <fullName evidence="3">Tellurium resistance</fullName>
    </submittedName>
</protein>
<dbReference type="Gene3D" id="2.60.60.30">
    <property type="entry name" value="sav2460 like domains"/>
    <property type="match status" value="2"/>
</dbReference>
<evidence type="ECO:0000313" key="4">
    <source>
        <dbReference type="Proteomes" id="UP000008635"/>
    </source>
</evidence>
<dbReference type="STRING" id="709986.Deima_3124"/>
<dbReference type="eggNOG" id="COG4110">
    <property type="taxonomic scope" value="Bacteria"/>
</dbReference>
<dbReference type="InterPro" id="IPR051324">
    <property type="entry name" value="Stress/Tellurium_Resist"/>
</dbReference>
<name>E8U3R0_DEIML</name>
<dbReference type="OrthoDB" id="179721at2"/>